<protein>
    <submittedName>
        <fullName evidence="1">Uncharacterized protein</fullName>
    </submittedName>
</protein>
<evidence type="ECO:0000313" key="1">
    <source>
        <dbReference type="EMBL" id="RPA93999.1"/>
    </source>
</evidence>
<dbReference type="EMBL" id="ML120444">
    <property type="protein sequence ID" value="RPA93999.1"/>
    <property type="molecule type" value="Genomic_DNA"/>
</dbReference>
<name>A0A3N4J6T5_9PEZI</name>
<evidence type="ECO:0000313" key="2">
    <source>
        <dbReference type="Proteomes" id="UP000276215"/>
    </source>
</evidence>
<reference evidence="1 2" key="1">
    <citation type="journal article" date="2018" name="Nat. Ecol. Evol.">
        <title>Pezizomycetes genomes reveal the molecular basis of ectomycorrhizal truffle lifestyle.</title>
        <authorList>
            <person name="Murat C."/>
            <person name="Payen T."/>
            <person name="Noel B."/>
            <person name="Kuo A."/>
            <person name="Morin E."/>
            <person name="Chen J."/>
            <person name="Kohler A."/>
            <person name="Krizsan K."/>
            <person name="Balestrini R."/>
            <person name="Da Silva C."/>
            <person name="Montanini B."/>
            <person name="Hainaut M."/>
            <person name="Levati E."/>
            <person name="Barry K.W."/>
            <person name="Belfiori B."/>
            <person name="Cichocki N."/>
            <person name="Clum A."/>
            <person name="Dockter R.B."/>
            <person name="Fauchery L."/>
            <person name="Guy J."/>
            <person name="Iotti M."/>
            <person name="Le Tacon F."/>
            <person name="Lindquist E.A."/>
            <person name="Lipzen A."/>
            <person name="Malagnac F."/>
            <person name="Mello A."/>
            <person name="Molinier V."/>
            <person name="Miyauchi S."/>
            <person name="Poulain J."/>
            <person name="Riccioni C."/>
            <person name="Rubini A."/>
            <person name="Sitrit Y."/>
            <person name="Splivallo R."/>
            <person name="Traeger S."/>
            <person name="Wang M."/>
            <person name="Zifcakova L."/>
            <person name="Wipf D."/>
            <person name="Zambonelli A."/>
            <person name="Paolocci F."/>
            <person name="Nowrousian M."/>
            <person name="Ottonello S."/>
            <person name="Baldrian P."/>
            <person name="Spatafora J.W."/>
            <person name="Henrissat B."/>
            <person name="Nagy L.G."/>
            <person name="Aury J.M."/>
            <person name="Wincker P."/>
            <person name="Grigoriev I.V."/>
            <person name="Bonfante P."/>
            <person name="Martin F.M."/>
        </authorList>
    </citation>
    <scope>NUCLEOTIDE SEQUENCE [LARGE SCALE GENOMIC DNA]</scope>
    <source>
        <strain evidence="1 2">120613-1</strain>
    </source>
</reference>
<dbReference type="Proteomes" id="UP000276215">
    <property type="component" value="Unassembled WGS sequence"/>
</dbReference>
<keyword evidence="2" id="KW-1185">Reference proteome</keyword>
<organism evidence="1 2">
    <name type="scientific">Choiromyces venosus 120613-1</name>
    <dbReference type="NCBI Taxonomy" id="1336337"/>
    <lineage>
        <taxon>Eukaryota</taxon>
        <taxon>Fungi</taxon>
        <taxon>Dikarya</taxon>
        <taxon>Ascomycota</taxon>
        <taxon>Pezizomycotina</taxon>
        <taxon>Pezizomycetes</taxon>
        <taxon>Pezizales</taxon>
        <taxon>Tuberaceae</taxon>
        <taxon>Choiromyces</taxon>
    </lineage>
</organism>
<dbReference type="OrthoDB" id="5474963at2759"/>
<dbReference type="AlphaFoldDB" id="A0A3N4J6T5"/>
<accession>A0A3N4J6T5</accession>
<proteinExistence type="predicted"/>
<dbReference type="STRING" id="1336337.A0A3N4J6T5"/>
<sequence length="174" mass="19634">MAGHYDEDANDNYQSFTFTKNGLKNEAIVASRKTQPPEIKVEGYEKQNKETLQLIDDFNVIIRDNSGVDDLVDGEILAIKIGILMKENPSEEETAISASLLESLKIGLFHFLATDPLIGDDDNRHKSCTPMENVHPDIIRDDEPAILIPEPNSQCINIYTYHTARMTIQFRILS</sequence>
<gene>
    <name evidence="1" type="ORF">L873DRAFT_1846888</name>
</gene>